<dbReference type="Pfam" id="PF05627">
    <property type="entry name" value="AvrRpt-cleavage"/>
    <property type="match status" value="1"/>
</dbReference>
<feature type="domain" description="RIN4 pathogenic type III effector avirulence factor Avr cleavage site" evidence="2">
    <location>
        <begin position="11"/>
        <end position="43"/>
    </location>
</feature>
<dbReference type="Proteomes" id="UP001054252">
    <property type="component" value="Unassembled WGS sequence"/>
</dbReference>
<accession>A0AAV5KT88</accession>
<evidence type="ECO:0000259" key="2">
    <source>
        <dbReference type="Pfam" id="PF05627"/>
    </source>
</evidence>
<dbReference type="InterPro" id="IPR040387">
    <property type="entry name" value="RIN4/NOI4"/>
</dbReference>
<evidence type="ECO:0000313" key="4">
    <source>
        <dbReference type="Proteomes" id="UP001054252"/>
    </source>
</evidence>
<keyword evidence="4" id="KW-1185">Reference proteome</keyword>
<proteinExistence type="predicted"/>
<evidence type="ECO:0000313" key="3">
    <source>
        <dbReference type="EMBL" id="GKV27874.1"/>
    </source>
</evidence>
<organism evidence="3 4">
    <name type="scientific">Rubroshorea leprosula</name>
    <dbReference type="NCBI Taxonomy" id="152421"/>
    <lineage>
        <taxon>Eukaryota</taxon>
        <taxon>Viridiplantae</taxon>
        <taxon>Streptophyta</taxon>
        <taxon>Embryophyta</taxon>
        <taxon>Tracheophyta</taxon>
        <taxon>Spermatophyta</taxon>
        <taxon>Magnoliopsida</taxon>
        <taxon>eudicotyledons</taxon>
        <taxon>Gunneridae</taxon>
        <taxon>Pentapetalae</taxon>
        <taxon>rosids</taxon>
        <taxon>malvids</taxon>
        <taxon>Malvales</taxon>
        <taxon>Dipterocarpaceae</taxon>
        <taxon>Rubroshorea</taxon>
    </lineage>
</organism>
<dbReference type="GO" id="GO:0005886">
    <property type="term" value="C:plasma membrane"/>
    <property type="evidence" value="ECO:0007669"/>
    <property type="project" value="TreeGrafter"/>
</dbReference>
<feature type="compositionally biased region" description="Basic and acidic residues" evidence="1">
    <location>
        <begin position="1"/>
        <end position="10"/>
    </location>
</feature>
<dbReference type="InterPro" id="IPR008700">
    <property type="entry name" value="TypeIII_avirulence_cleave"/>
</dbReference>
<dbReference type="AlphaFoldDB" id="A0AAV5KT88"/>
<sequence>MRPRGNESPDKGAAVPKFGDWNENDPAPADGYTHIFNKVIEERNSGGRVPGTGSEQSSYPTDRKLTNNSSKGCCFPWLSK</sequence>
<reference evidence="3 4" key="1">
    <citation type="journal article" date="2021" name="Commun. Biol.">
        <title>The genome of Shorea leprosula (Dipterocarpaceae) highlights the ecological relevance of drought in aseasonal tropical rainforests.</title>
        <authorList>
            <person name="Ng K.K.S."/>
            <person name="Kobayashi M.J."/>
            <person name="Fawcett J.A."/>
            <person name="Hatakeyama M."/>
            <person name="Paape T."/>
            <person name="Ng C.H."/>
            <person name="Ang C.C."/>
            <person name="Tnah L.H."/>
            <person name="Lee C.T."/>
            <person name="Nishiyama T."/>
            <person name="Sese J."/>
            <person name="O'Brien M.J."/>
            <person name="Copetti D."/>
            <person name="Mohd Noor M.I."/>
            <person name="Ong R.C."/>
            <person name="Putra M."/>
            <person name="Sireger I.Z."/>
            <person name="Indrioko S."/>
            <person name="Kosugi Y."/>
            <person name="Izuno A."/>
            <person name="Isagi Y."/>
            <person name="Lee S.L."/>
            <person name="Shimizu K.K."/>
        </authorList>
    </citation>
    <scope>NUCLEOTIDE SEQUENCE [LARGE SCALE GENOMIC DNA]</scope>
    <source>
        <strain evidence="3">214</strain>
    </source>
</reference>
<feature type="compositionally biased region" description="Polar residues" evidence="1">
    <location>
        <begin position="53"/>
        <end position="71"/>
    </location>
</feature>
<protein>
    <recommendedName>
        <fullName evidence="2">RIN4 pathogenic type III effector avirulence factor Avr cleavage site domain-containing protein</fullName>
    </recommendedName>
</protein>
<dbReference type="PANTHER" id="PTHR33159">
    <property type="entry name" value="RPM1-INTERACTING PROTEIN 4 (RIN4) FAMILY PROTEIN"/>
    <property type="match status" value="1"/>
</dbReference>
<feature type="region of interest" description="Disordered" evidence="1">
    <location>
        <begin position="1"/>
        <end position="80"/>
    </location>
</feature>
<name>A0AAV5KT88_9ROSI</name>
<evidence type="ECO:0000256" key="1">
    <source>
        <dbReference type="SAM" id="MobiDB-lite"/>
    </source>
</evidence>
<dbReference type="EMBL" id="BPVZ01000077">
    <property type="protein sequence ID" value="GKV27874.1"/>
    <property type="molecule type" value="Genomic_DNA"/>
</dbReference>
<dbReference type="PANTHER" id="PTHR33159:SF6">
    <property type="entry name" value="RPM1-INTERACTING PROTEIN 4"/>
    <property type="match status" value="1"/>
</dbReference>
<gene>
    <name evidence="3" type="ORF">SLEP1_g36994</name>
</gene>
<comment type="caution">
    <text evidence="3">The sequence shown here is derived from an EMBL/GenBank/DDBJ whole genome shotgun (WGS) entry which is preliminary data.</text>
</comment>